<reference evidence="3" key="4">
    <citation type="submission" date="2019-03" db="EMBL/GenBank/DDBJ databases">
        <authorList>
            <person name="Huang Y."/>
        </authorList>
    </citation>
    <scope>NUCLEOTIDE SEQUENCE</scope>
    <source>
        <strain evidence="3">JCM 16608</strain>
    </source>
</reference>
<dbReference type="InterPro" id="IPR037401">
    <property type="entry name" value="SnoaL-like"/>
</dbReference>
<dbReference type="AlphaFoldDB" id="A0A4P7UAZ5"/>
<dbReference type="SUPFAM" id="SSF54427">
    <property type="entry name" value="NTF2-like"/>
    <property type="match status" value="1"/>
</dbReference>
<reference evidence="3 4" key="1">
    <citation type="journal article" date="2008" name="Int. J. Syst. Evol. Microbiol.">
        <title>Nocardioides daphniae sp. nov., isolated from Daphnia cucullata (Crustacea: Cladocera).</title>
        <authorList>
            <person name="Toth E.M."/>
            <person name="Keki Z."/>
            <person name="Homonnay Z.G."/>
            <person name="Borsodi A.K."/>
            <person name="Marialigeti K."/>
            <person name="Schumann P."/>
        </authorList>
    </citation>
    <scope>NUCLEOTIDE SEQUENCE [LARGE SCALE GENOMIC DNA]</scope>
    <source>
        <strain evidence="3 4">JCM 16608</strain>
    </source>
</reference>
<proteinExistence type="predicted"/>
<evidence type="ECO:0000259" key="1">
    <source>
        <dbReference type="Pfam" id="PF13577"/>
    </source>
</evidence>
<protein>
    <submittedName>
        <fullName evidence="3">Nuclear transport factor 2 family protein</fullName>
    </submittedName>
</protein>
<reference evidence="2" key="2">
    <citation type="journal article" date="2014" name="Int. J. Syst. Evol. Microbiol.">
        <title>Complete genome of a new Firmicutes species belonging to the dominant human colonic microbiota ('Ruminococcus bicirculans') reveals two chromosomes and a selective capacity to utilize plant glucans.</title>
        <authorList>
            <consortium name="NISC Comparative Sequencing Program"/>
            <person name="Wegmann U."/>
            <person name="Louis P."/>
            <person name="Goesmann A."/>
            <person name="Henrissat B."/>
            <person name="Duncan S.H."/>
            <person name="Flint H.J."/>
        </authorList>
    </citation>
    <scope>NUCLEOTIDE SEQUENCE</scope>
    <source>
        <strain evidence="2">CCM 7403</strain>
    </source>
</reference>
<dbReference type="Pfam" id="PF13577">
    <property type="entry name" value="SnoaL_4"/>
    <property type="match status" value="1"/>
</dbReference>
<dbReference type="InterPro" id="IPR032710">
    <property type="entry name" value="NTF2-like_dom_sf"/>
</dbReference>
<dbReference type="Proteomes" id="UP000630594">
    <property type="component" value="Unassembled WGS sequence"/>
</dbReference>
<organism evidence="3 4">
    <name type="scientific">Nocardioides daphniae</name>
    <dbReference type="NCBI Taxonomy" id="402297"/>
    <lineage>
        <taxon>Bacteria</taxon>
        <taxon>Bacillati</taxon>
        <taxon>Actinomycetota</taxon>
        <taxon>Actinomycetes</taxon>
        <taxon>Propionibacteriales</taxon>
        <taxon>Nocardioidaceae</taxon>
        <taxon>Nocardioides</taxon>
    </lineage>
</organism>
<evidence type="ECO:0000313" key="2">
    <source>
        <dbReference type="EMBL" id="GGD06663.1"/>
    </source>
</evidence>
<reference evidence="2" key="5">
    <citation type="submission" date="2024-05" db="EMBL/GenBank/DDBJ databases">
        <authorList>
            <person name="Sun Q."/>
            <person name="Sedlacek I."/>
        </authorList>
    </citation>
    <scope>NUCLEOTIDE SEQUENCE</scope>
    <source>
        <strain evidence="2">CCM 7403</strain>
    </source>
</reference>
<dbReference type="CDD" id="cd00531">
    <property type="entry name" value="NTF2_like"/>
    <property type="match status" value="1"/>
</dbReference>
<keyword evidence="5" id="KW-1185">Reference proteome</keyword>
<dbReference type="EMBL" id="CP038462">
    <property type="protein sequence ID" value="QCC76448.1"/>
    <property type="molecule type" value="Genomic_DNA"/>
</dbReference>
<sequence>MTTQTTASATSTGLTLEERVRRLEDKQAIHELVHLYGFVMDERDIPGLSSLFTHDAHLGSADGVFDADGLETIAQTYQGRYDALGATHHFIHSVLTRLDDADPDRAEGLVSGHAEVVRNGETMVVALRYHDVYRRTEDGWRIADRVMGYMYYLPVTDYVETMKSDDRSLVYGDPRPADWPSVLHGHDLDWLRAFYSGGEG</sequence>
<accession>A0A4P7UAZ5</accession>
<gene>
    <name evidence="3" type="ORF">E2C04_03055</name>
    <name evidence="2" type="ORF">GCM10007231_01740</name>
</gene>
<dbReference type="EMBL" id="BMCK01000001">
    <property type="protein sequence ID" value="GGD06663.1"/>
    <property type="molecule type" value="Genomic_DNA"/>
</dbReference>
<dbReference type="KEGG" id="ndp:E2C04_03055"/>
<evidence type="ECO:0000313" key="3">
    <source>
        <dbReference type="EMBL" id="QCC76448.1"/>
    </source>
</evidence>
<evidence type="ECO:0000313" key="5">
    <source>
        <dbReference type="Proteomes" id="UP000630594"/>
    </source>
</evidence>
<evidence type="ECO:0000313" key="4">
    <source>
        <dbReference type="Proteomes" id="UP000297025"/>
    </source>
</evidence>
<reference evidence="5" key="3">
    <citation type="journal article" date="2019" name="Int. J. Syst. Evol. Microbiol.">
        <title>The Global Catalogue of Microorganisms (GCM) 10K type strain sequencing project: providing services to taxonomists for standard genome sequencing and annotation.</title>
        <authorList>
            <consortium name="The Broad Institute Genomics Platform"/>
            <consortium name="The Broad Institute Genome Sequencing Center for Infectious Disease"/>
            <person name="Wu L."/>
            <person name="Ma J."/>
        </authorList>
    </citation>
    <scope>NUCLEOTIDE SEQUENCE [LARGE SCALE GENOMIC DNA]</scope>
    <source>
        <strain evidence="5">CCM 7403</strain>
    </source>
</reference>
<dbReference type="RefSeq" id="WP_135831497.1">
    <property type="nucleotide sequence ID" value="NZ_BMCK01000001.1"/>
</dbReference>
<dbReference type="Proteomes" id="UP000297025">
    <property type="component" value="Chromosome"/>
</dbReference>
<dbReference type="Gene3D" id="3.10.450.50">
    <property type="match status" value="1"/>
</dbReference>
<dbReference type="OrthoDB" id="4941530at2"/>
<feature type="domain" description="SnoaL-like" evidence="1">
    <location>
        <begin position="21"/>
        <end position="145"/>
    </location>
</feature>
<name>A0A4P7UAZ5_9ACTN</name>